<dbReference type="InterPro" id="IPR008972">
    <property type="entry name" value="Cupredoxin"/>
</dbReference>
<dbReference type="Pfam" id="PF13473">
    <property type="entry name" value="Cupredoxin_1"/>
    <property type="match status" value="1"/>
</dbReference>
<reference evidence="3 4" key="1">
    <citation type="submission" date="2019-04" db="EMBL/GenBank/DDBJ databases">
        <title>Streptomyces piniterrae sp. nov., a heliquinomycin-producing actinomycete isolated from rhizosphere soil of Pinus yunnanensis.</title>
        <authorList>
            <person name="Zhuang X."/>
            <person name="Zhao J."/>
        </authorList>
    </citation>
    <scope>NUCLEOTIDE SEQUENCE [LARGE SCALE GENOMIC DNA]</scope>
    <source>
        <strain evidence="4">jys28</strain>
    </source>
</reference>
<evidence type="ECO:0000313" key="3">
    <source>
        <dbReference type="EMBL" id="TJZ57553.1"/>
    </source>
</evidence>
<comment type="caution">
    <text evidence="3">The sequence shown here is derived from an EMBL/GenBank/DDBJ whole genome shotgun (WGS) entry which is preliminary data.</text>
</comment>
<dbReference type="InterPro" id="IPR028096">
    <property type="entry name" value="EfeO_Cupredoxin"/>
</dbReference>
<protein>
    <submittedName>
        <fullName evidence="3">Copper-binding protein</fullName>
    </submittedName>
</protein>
<sequence length="149" mass="14972">MGLTAGVLTGVLAACGGGASTGGGTAQHDGSAEKPKASGRPAVTKVDVTLADFHITLSKKTFTAGHYDFTARNSGQHVHALEIEGPGGEQRTRALKPGESASLDVTLKPGTYKVYCPVDGHKDLGMQTKITAGDGGGSTSNGTKNGGGY</sequence>
<dbReference type="SUPFAM" id="SSF49503">
    <property type="entry name" value="Cupredoxins"/>
    <property type="match status" value="1"/>
</dbReference>
<dbReference type="Proteomes" id="UP000308697">
    <property type="component" value="Unassembled WGS sequence"/>
</dbReference>
<name>A0A4U0NSP2_9ACTN</name>
<keyword evidence="4" id="KW-1185">Reference proteome</keyword>
<gene>
    <name evidence="3" type="ORF">FCH28_07500</name>
</gene>
<evidence type="ECO:0000313" key="4">
    <source>
        <dbReference type="Proteomes" id="UP000308697"/>
    </source>
</evidence>
<organism evidence="3 4">
    <name type="scientific">Streptomyces piniterrae</name>
    <dbReference type="NCBI Taxonomy" id="2571125"/>
    <lineage>
        <taxon>Bacteria</taxon>
        <taxon>Bacillati</taxon>
        <taxon>Actinomycetota</taxon>
        <taxon>Actinomycetes</taxon>
        <taxon>Kitasatosporales</taxon>
        <taxon>Streptomycetaceae</taxon>
        <taxon>Streptomyces</taxon>
    </lineage>
</organism>
<dbReference type="AlphaFoldDB" id="A0A4U0NSP2"/>
<feature type="region of interest" description="Disordered" evidence="1">
    <location>
        <begin position="130"/>
        <end position="149"/>
    </location>
</feature>
<dbReference type="EMBL" id="SUMB01000002">
    <property type="protein sequence ID" value="TJZ57553.1"/>
    <property type="molecule type" value="Genomic_DNA"/>
</dbReference>
<feature type="region of interest" description="Disordered" evidence="1">
    <location>
        <begin position="19"/>
        <end position="40"/>
    </location>
</feature>
<proteinExistence type="predicted"/>
<feature type="domain" description="EfeO-type cupredoxin-like" evidence="2">
    <location>
        <begin position="41"/>
        <end position="120"/>
    </location>
</feature>
<accession>A0A4U0NSP2</accession>
<evidence type="ECO:0000259" key="2">
    <source>
        <dbReference type="Pfam" id="PF13473"/>
    </source>
</evidence>
<dbReference type="Gene3D" id="2.60.40.420">
    <property type="entry name" value="Cupredoxins - blue copper proteins"/>
    <property type="match status" value="1"/>
</dbReference>
<evidence type="ECO:0000256" key="1">
    <source>
        <dbReference type="SAM" id="MobiDB-lite"/>
    </source>
</evidence>
<dbReference type="OrthoDB" id="345021at2"/>
<feature type="compositionally biased region" description="Gly residues" evidence="1">
    <location>
        <begin position="133"/>
        <end position="149"/>
    </location>
</feature>